<accession>I0JHD0</accession>
<reference evidence="1 2" key="1">
    <citation type="journal article" date="2013" name="Environ. Microbiol.">
        <title>Chloride and organic osmolytes: a hybrid strategy to cope with elevated salinities by the moderately halophilic, chloride-dependent bacterium Halobacillus halophilus.</title>
        <authorList>
            <person name="Saum S.H."/>
            <person name="Pfeiffer F."/>
            <person name="Palm P."/>
            <person name="Rampp M."/>
            <person name="Schuster S.C."/>
            <person name="Muller V."/>
            <person name="Oesterhelt D."/>
        </authorList>
    </citation>
    <scope>NUCLEOTIDE SEQUENCE [LARGE SCALE GENOMIC DNA]</scope>
    <source>
        <strain evidence="2">ATCC 35676 / DSM 2266 / JCM 20832 / KCTC 3685 / LMG 17431 / NBRC 102448 / NCIMB 2269</strain>
    </source>
</reference>
<dbReference type="KEGG" id="hhd:HBHAL_1167"/>
<evidence type="ECO:0000313" key="1">
    <source>
        <dbReference type="EMBL" id="CCG43548.1"/>
    </source>
</evidence>
<sequence>MKNDYKKQIHVFKIVKVVSEWAIVPFLFFFRDCLYVCRSTNENRKFANDIDKASESSKSHRA</sequence>
<protein>
    <submittedName>
        <fullName evidence="1">Uncharacterized protein</fullName>
    </submittedName>
</protein>
<dbReference type="EMBL" id="HE717023">
    <property type="protein sequence ID" value="CCG43548.1"/>
    <property type="molecule type" value="Genomic_DNA"/>
</dbReference>
<dbReference type="HOGENOM" id="CLU_2897938_0_0_9"/>
<organism evidence="1 2">
    <name type="scientific">Halobacillus halophilus (strain ATCC 35676 / DSM 2266 / JCM 20832 / KCTC 3685 / LMG 17431 / NBRC 102448 / NCIMB 2269)</name>
    <name type="common">Sporosarcina halophila</name>
    <dbReference type="NCBI Taxonomy" id="866895"/>
    <lineage>
        <taxon>Bacteria</taxon>
        <taxon>Bacillati</taxon>
        <taxon>Bacillota</taxon>
        <taxon>Bacilli</taxon>
        <taxon>Bacillales</taxon>
        <taxon>Bacillaceae</taxon>
        <taxon>Halobacillus</taxon>
    </lineage>
</organism>
<dbReference type="AlphaFoldDB" id="I0JHD0"/>
<name>I0JHD0_HALH3</name>
<evidence type="ECO:0000313" key="2">
    <source>
        <dbReference type="Proteomes" id="UP000007397"/>
    </source>
</evidence>
<gene>
    <name evidence="1" type="ordered locus">HBHAL_1167</name>
</gene>
<dbReference type="PATRIC" id="fig|866895.3.peg.168"/>
<proteinExistence type="predicted"/>
<keyword evidence="2" id="KW-1185">Reference proteome</keyword>
<dbReference type="STRING" id="866895.HBHAL_1167"/>
<dbReference type="Proteomes" id="UP000007397">
    <property type="component" value="Chromosome"/>
</dbReference>